<dbReference type="InterPro" id="IPR001509">
    <property type="entry name" value="Epimerase_deHydtase"/>
</dbReference>
<protein>
    <submittedName>
        <fullName evidence="4">Phenylacetaldehyde reductase</fullName>
    </submittedName>
</protein>
<dbReference type="FunFam" id="3.40.50.720:FF:000219">
    <property type="entry name" value="Cinnamoyl-CoA reductase 1"/>
    <property type="match status" value="1"/>
</dbReference>
<accession>A0AB40B9G6</accession>
<proteinExistence type="predicted"/>
<feature type="domain" description="NAD-dependent epimerase/dehydratase" evidence="2">
    <location>
        <begin position="8"/>
        <end position="249"/>
    </location>
</feature>
<evidence type="ECO:0000256" key="1">
    <source>
        <dbReference type="ARBA" id="ARBA00023002"/>
    </source>
</evidence>
<gene>
    <name evidence="4" type="primary">LOC120260505</name>
</gene>
<evidence type="ECO:0000259" key="2">
    <source>
        <dbReference type="Pfam" id="PF01370"/>
    </source>
</evidence>
<reference evidence="4" key="1">
    <citation type="submission" date="2025-08" db="UniProtKB">
        <authorList>
            <consortium name="RefSeq"/>
        </authorList>
    </citation>
    <scope>IDENTIFICATION</scope>
</reference>
<sequence length="333" mass="35757">MASLEKRVLVTGANGFIGSWLVRALLAKGYSISASVYPGSSTAHLRALPGGADPKRLVFHEADLLDAAALAVAAEGCGAGVFHVASPCSLEDPKDPENELIRPAVEGTVNVLEAARKVGARRVVLMSSISAMIPNPGWAKAHPGRAFDEDSWTDLDYCKANKKWYAVSKTIAEKEAWKYAEKYGLDIVAINPSTCLGPLLQPGLNASSAVLQQLLQGSTNDQGDYWLGCVHVRDVADALIMLLEKPNASGRHLCTNGIYQFKDFAEIVTKVCPGYNVTRFVGETQPGLVSRKDAAKKLIDLGMAFTPVEDAIKESEESMRENGLLSKPSNNTN</sequence>
<dbReference type="Gene3D" id="3.40.50.720">
    <property type="entry name" value="NAD(P)-binding Rossmann-like Domain"/>
    <property type="match status" value="1"/>
</dbReference>
<dbReference type="RefSeq" id="XP_039123925.1">
    <property type="nucleotide sequence ID" value="XM_039267991.1"/>
</dbReference>
<dbReference type="GeneID" id="120260505"/>
<dbReference type="CDD" id="cd08958">
    <property type="entry name" value="FR_SDR_e"/>
    <property type="match status" value="1"/>
</dbReference>
<keyword evidence="1" id="KW-0560">Oxidoreductase</keyword>
<name>A0AB40B9G6_DIOCR</name>
<dbReference type="Pfam" id="PF01370">
    <property type="entry name" value="Epimerase"/>
    <property type="match status" value="1"/>
</dbReference>
<dbReference type="PANTHER" id="PTHR10366:SF295">
    <property type="entry name" value="NAD(P)-BINDING ROSSMANN-FOLD SUPERFAMILY PROTEIN"/>
    <property type="match status" value="1"/>
</dbReference>
<dbReference type="Proteomes" id="UP001515500">
    <property type="component" value="Chromosome 5"/>
</dbReference>
<organism evidence="3 4">
    <name type="scientific">Dioscorea cayennensis subsp. rotundata</name>
    <name type="common">White Guinea yam</name>
    <name type="synonym">Dioscorea rotundata</name>
    <dbReference type="NCBI Taxonomy" id="55577"/>
    <lineage>
        <taxon>Eukaryota</taxon>
        <taxon>Viridiplantae</taxon>
        <taxon>Streptophyta</taxon>
        <taxon>Embryophyta</taxon>
        <taxon>Tracheophyta</taxon>
        <taxon>Spermatophyta</taxon>
        <taxon>Magnoliopsida</taxon>
        <taxon>Liliopsida</taxon>
        <taxon>Dioscoreales</taxon>
        <taxon>Dioscoreaceae</taxon>
        <taxon>Dioscorea</taxon>
    </lineage>
</organism>
<evidence type="ECO:0000313" key="4">
    <source>
        <dbReference type="RefSeq" id="XP_039123925.1"/>
    </source>
</evidence>
<dbReference type="InterPro" id="IPR050425">
    <property type="entry name" value="NAD(P)_dehydrat-like"/>
</dbReference>
<keyword evidence="3" id="KW-1185">Reference proteome</keyword>
<dbReference type="GO" id="GO:0016616">
    <property type="term" value="F:oxidoreductase activity, acting on the CH-OH group of donors, NAD or NADP as acceptor"/>
    <property type="evidence" value="ECO:0007669"/>
    <property type="project" value="TreeGrafter"/>
</dbReference>
<dbReference type="InterPro" id="IPR036291">
    <property type="entry name" value="NAD(P)-bd_dom_sf"/>
</dbReference>
<dbReference type="SUPFAM" id="SSF51735">
    <property type="entry name" value="NAD(P)-binding Rossmann-fold domains"/>
    <property type="match status" value="1"/>
</dbReference>
<evidence type="ECO:0000313" key="3">
    <source>
        <dbReference type="Proteomes" id="UP001515500"/>
    </source>
</evidence>
<dbReference type="AlphaFoldDB" id="A0AB40B9G6"/>
<dbReference type="PANTHER" id="PTHR10366">
    <property type="entry name" value="NAD DEPENDENT EPIMERASE/DEHYDRATASE"/>
    <property type="match status" value="1"/>
</dbReference>